<gene>
    <name evidence="2" type="ORF">QFZ26_003389</name>
</gene>
<feature type="region of interest" description="Disordered" evidence="1">
    <location>
        <begin position="14"/>
        <end position="36"/>
    </location>
</feature>
<dbReference type="Proteomes" id="UP001239083">
    <property type="component" value="Unassembled WGS sequence"/>
</dbReference>
<evidence type="ECO:0000313" key="2">
    <source>
        <dbReference type="EMBL" id="MDQ0895834.1"/>
    </source>
</evidence>
<name>A0ABU0RCP1_9MICO</name>
<feature type="compositionally biased region" description="Low complexity" evidence="1">
    <location>
        <begin position="14"/>
        <end position="32"/>
    </location>
</feature>
<dbReference type="InterPro" id="IPR046080">
    <property type="entry name" value="DUF6098"/>
</dbReference>
<dbReference type="EMBL" id="JAUSYY010000001">
    <property type="protein sequence ID" value="MDQ0895834.1"/>
    <property type="molecule type" value="Genomic_DNA"/>
</dbReference>
<comment type="caution">
    <text evidence="2">The sequence shown here is derived from an EMBL/GenBank/DDBJ whole genome shotgun (WGS) entry which is preliminary data.</text>
</comment>
<dbReference type="RefSeq" id="WP_307044235.1">
    <property type="nucleotide sequence ID" value="NZ_JAUSYY010000001.1"/>
</dbReference>
<dbReference type="Pfam" id="PF19593">
    <property type="entry name" value="DUF6098"/>
    <property type="match status" value="1"/>
</dbReference>
<protein>
    <submittedName>
        <fullName evidence="2">Uncharacterized protein</fullName>
    </submittedName>
</protein>
<accession>A0ABU0RCP1</accession>
<evidence type="ECO:0000313" key="3">
    <source>
        <dbReference type="Proteomes" id="UP001239083"/>
    </source>
</evidence>
<organism evidence="2 3">
    <name type="scientific">Agromyces ramosus</name>
    <dbReference type="NCBI Taxonomy" id="33879"/>
    <lineage>
        <taxon>Bacteria</taxon>
        <taxon>Bacillati</taxon>
        <taxon>Actinomycetota</taxon>
        <taxon>Actinomycetes</taxon>
        <taxon>Micrococcales</taxon>
        <taxon>Microbacteriaceae</taxon>
        <taxon>Agromyces</taxon>
    </lineage>
</organism>
<evidence type="ECO:0000256" key="1">
    <source>
        <dbReference type="SAM" id="MobiDB-lite"/>
    </source>
</evidence>
<keyword evidence="3" id="KW-1185">Reference proteome</keyword>
<proteinExistence type="predicted"/>
<reference evidence="2 3" key="1">
    <citation type="submission" date="2023-07" db="EMBL/GenBank/DDBJ databases">
        <title>Comparative genomics of wheat-associated soil bacteria to identify genetic determinants of phenazine resistance.</title>
        <authorList>
            <person name="Mouncey N."/>
        </authorList>
    </citation>
    <scope>NUCLEOTIDE SEQUENCE [LARGE SCALE GENOMIC DNA]</scope>
    <source>
        <strain evidence="2 3">V3I3</strain>
    </source>
</reference>
<sequence>MFERSGACTCAIPRASSTTSTNRASTSRAASSFPGLSANPLDPQPWWTRPLGDWLARQLCQYKHLRERNPDRIAWVLRGRIVARGPDDEPLLRDVEPIARLSAGLLDEAERRYEANFAAGLGPEGPED</sequence>